<feature type="region of interest" description="Disordered" evidence="1">
    <location>
        <begin position="48"/>
        <end position="67"/>
    </location>
</feature>
<dbReference type="OrthoDB" id="8942752at2"/>
<dbReference type="RefSeq" id="WP_064674830.1">
    <property type="nucleotide sequence ID" value="NZ_CP011807.3"/>
</dbReference>
<feature type="region of interest" description="Disordered" evidence="1">
    <location>
        <begin position="1"/>
        <end position="23"/>
    </location>
</feature>
<dbReference type="AlphaFoldDB" id="A0A0H3WMM9"/>
<evidence type="ECO:0000313" key="3">
    <source>
        <dbReference type="Proteomes" id="UP000035651"/>
    </source>
</evidence>
<evidence type="ECO:0000256" key="1">
    <source>
        <dbReference type="SAM" id="MobiDB-lite"/>
    </source>
</evidence>
<dbReference type="KEGG" id="pfg:AB870_01820"/>
<sequence length="203" mass="22264">MARSKHRDTRDMASSGESGSEKPADACVEFTHYAPSRVFVCAHRVHRRSREVQGHASPSPGIRRPRPLIQEDTMTLQMLIPSLFDRARARLAPNAAAPNLATPQTAGSQATQSSPQYRLVVLTLASKANVIDATVRNALRTQRISPEMATRTGRSGGYLLELDYVVRCERSRRAALVHLVSTLGDTAGVRAIRWETAPNLAAR</sequence>
<evidence type="ECO:0000313" key="2">
    <source>
        <dbReference type="EMBL" id="AKM29134.1"/>
    </source>
</evidence>
<name>A0A0H3WMM9_9BURK</name>
<gene>
    <name evidence="2" type="ORF">AB870_01820</name>
</gene>
<proteinExistence type="predicted"/>
<accession>A0A0H3WMM9</accession>
<keyword evidence="3" id="KW-1185">Reference proteome</keyword>
<dbReference type="Proteomes" id="UP000035651">
    <property type="component" value="Chromosome"/>
</dbReference>
<organism evidence="2 3">
    <name type="scientific">Pandoraea faecigallinarum</name>
    <dbReference type="NCBI Taxonomy" id="656179"/>
    <lineage>
        <taxon>Bacteria</taxon>
        <taxon>Pseudomonadati</taxon>
        <taxon>Pseudomonadota</taxon>
        <taxon>Betaproteobacteria</taxon>
        <taxon>Burkholderiales</taxon>
        <taxon>Burkholderiaceae</taxon>
        <taxon>Pandoraea</taxon>
    </lineage>
</organism>
<protein>
    <submittedName>
        <fullName evidence="2">Uncharacterized protein</fullName>
    </submittedName>
</protein>
<dbReference type="PATRIC" id="fig|656179.3.peg.408"/>
<dbReference type="EMBL" id="CP011807">
    <property type="protein sequence ID" value="AKM29134.1"/>
    <property type="molecule type" value="Genomic_DNA"/>
</dbReference>
<reference evidence="2" key="1">
    <citation type="submission" date="2016-06" db="EMBL/GenBank/DDBJ databases">
        <title>Complete Genome Sequence of Pandoraea faecigallinarum DSM-23572.</title>
        <authorList>
            <person name="Yong D."/>
            <person name="Ee R."/>
            <person name="Lim Y.-L."/>
            <person name="Yin W.-F."/>
            <person name="Chan K.-G."/>
        </authorList>
    </citation>
    <scope>NUCLEOTIDE SEQUENCE</scope>
    <source>
        <strain evidence="2">DSM 23572</strain>
    </source>
</reference>